<feature type="region of interest" description="Disordered" evidence="1">
    <location>
        <begin position="236"/>
        <end position="260"/>
    </location>
</feature>
<organism evidence="2 3">
    <name type="scientific">Boletus edulis BED1</name>
    <dbReference type="NCBI Taxonomy" id="1328754"/>
    <lineage>
        <taxon>Eukaryota</taxon>
        <taxon>Fungi</taxon>
        <taxon>Dikarya</taxon>
        <taxon>Basidiomycota</taxon>
        <taxon>Agaricomycotina</taxon>
        <taxon>Agaricomycetes</taxon>
        <taxon>Agaricomycetidae</taxon>
        <taxon>Boletales</taxon>
        <taxon>Boletineae</taxon>
        <taxon>Boletaceae</taxon>
        <taxon>Boletoideae</taxon>
        <taxon>Boletus</taxon>
    </lineage>
</organism>
<gene>
    <name evidence="2" type="ORF">L210DRAFT_3528291</name>
</gene>
<accession>A0AAD4GHN3</accession>
<dbReference type="EMBL" id="WHUW01000005">
    <property type="protein sequence ID" value="KAF8445726.1"/>
    <property type="molecule type" value="Genomic_DNA"/>
</dbReference>
<reference evidence="2" key="2">
    <citation type="journal article" date="2020" name="Nat. Commun.">
        <title>Large-scale genome sequencing of mycorrhizal fungi provides insights into the early evolution of symbiotic traits.</title>
        <authorList>
            <person name="Miyauchi S."/>
            <person name="Kiss E."/>
            <person name="Kuo A."/>
            <person name="Drula E."/>
            <person name="Kohler A."/>
            <person name="Sanchez-Garcia M."/>
            <person name="Morin E."/>
            <person name="Andreopoulos B."/>
            <person name="Barry K.W."/>
            <person name="Bonito G."/>
            <person name="Buee M."/>
            <person name="Carver A."/>
            <person name="Chen C."/>
            <person name="Cichocki N."/>
            <person name="Clum A."/>
            <person name="Culley D."/>
            <person name="Crous P.W."/>
            <person name="Fauchery L."/>
            <person name="Girlanda M."/>
            <person name="Hayes R.D."/>
            <person name="Keri Z."/>
            <person name="LaButti K."/>
            <person name="Lipzen A."/>
            <person name="Lombard V."/>
            <person name="Magnuson J."/>
            <person name="Maillard F."/>
            <person name="Murat C."/>
            <person name="Nolan M."/>
            <person name="Ohm R.A."/>
            <person name="Pangilinan J."/>
            <person name="Pereira M.F."/>
            <person name="Perotto S."/>
            <person name="Peter M."/>
            <person name="Pfister S."/>
            <person name="Riley R."/>
            <person name="Sitrit Y."/>
            <person name="Stielow J.B."/>
            <person name="Szollosi G."/>
            <person name="Zifcakova L."/>
            <person name="Stursova M."/>
            <person name="Spatafora J.W."/>
            <person name="Tedersoo L."/>
            <person name="Vaario L.M."/>
            <person name="Yamada A."/>
            <person name="Yan M."/>
            <person name="Wang P."/>
            <person name="Xu J."/>
            <person name="Bruns T."/>
            <person name="Baldrian P."/>
            <person name="Vilgalys R."/>
            <person name="Dunand C."/>
            <person name="Henrissat B."/>
            <person name="Grigoriev I.V."/>
            <person name="Hibbett D."/>
            <person name="Nagy L.G."/>
            <person name="Martin F.M."/>
        </authorList>
    </citation>
    <scope>NUCLEOTIDE SEQUENCE</scope>
    <source>
        <strain evidence="2">BED1</strain>
    </source>
</reference>
<dbReference type="AlphaFoldDB" id="A0AAD4GHN3"/>
<protein>
    <submittedName>
        <fullName evidence="2">Uncharacterized protein</fullName>
    </submittedName>
</protein>
<sequence>MPRLVMVVNRDEIVLKVASAEMNKTLDHGYLREGRVIRRLVSLVDPVTNLIAEYDRRVNLAGDNEEIEFVTSSEAEDRIFHSYKELIRWCPSVEELMKTTQPAKGRKRATTWQDLQKGADRARADDTNTLKSSVATWLNEQRPHLVPPFSVTEKRGRGFGHEVTGRLLSPVDYSWSNPVVRRAIQDRNPHYAVTAYMWPRFLYRKGRYDRLHPSKDLFKGELLVRAFRCIFTSPSSACEDPTASSDSDDDQPRPSRADHRVHTRCNVARLSNMQTVEPRAIAYIAVQLRFALSNRTSWDLKDDNFNYRLFYNNIVDWFECPQSEAKAEEIKDLLIWWNATIFDPRRSPTPQLQEPVENLSVAMSME</sequence>
<feature type="compositionally biased region" description="Basic and acidic residues" evidence="1">
    <location>
        <begin position="250"/>
        <end position="260"/>
    </location>
</feature>
<keyword evidence="3" id="KW-1185">Reference proteome</keyword>
<comment type="caution">
    <text evidence="2">The sequence shown here is derived from an EMBL/GenBank/DDBJ whole genome shotgun (WGS) entry which is preliminary data.</text>
</comment>
<dbReference type="Proteomes" id="UP001194468">
    <property type="component" value="Unassembled WGS sequence"/>
</dbReference>
<evidence type="ECO:0000313" key="2">
    <source>
        <dbReference type="EMBL" id="KAF8445726.1"/>
    </source>
</evidence>
<evidence type="ECO:0000313" key="3">
    <source>
        <dbReference type="Proteomes" id="UP001194468"/>
    </source>
</evidence>
<name>A0AAD4GHN3_BOLED</name>
<reference evidence="2" key="1">
    <citation type="submission" date="2019-10" db="EMBL/GenBank/DDBJ databases">
        <authorList>
            <consortium name="DOE Joint Genome Institute"/>
            <person name="Kuo A."/>
            <person name="Miyauchi S."/>
            <person name="Kiss E."/>
            <person name="Drula E."/>
            <person name="Kohler A."/>
            <person name="Sanchez-Garcia M."/>
            <person name="Andreopoulos B."/>
            <person name="Barry K.W."/>
            <person name="Bonito G."/>
            <person name="Buee M."/>
            <person name="Carver A."/>
            <person name="Chen C."/>
            <person name="Cichocki N."/>
            <person name="Clum A."/>
            <person name="Culley D."/>
            <person name="Crous P.W."/>
            <person name="Fauchery L."/>
            <person name="Girlanda M."/>
            <person name="Hayes R."/>
            <person name="Keri Z."/>
            <person name="LaButti K."/>
            <person name="Lipzen A."/>
            <person name="Lombard V."/>
            <person name="Magnuson J."/>
            <person name="Maillard F."/>
            <person name="Morin E."/>
            <person name="Murat C."/>
            <person name="Nolan M."/>
            <person name="Ohm R."/>
            <person name="Pangilinan J."/>
            <person name="Pereira M."/>
            <person name="Perotto S."/>
            <person name="Peter M."/>
            <person name="Riley R."/>
            <person name="Sitrit Y."/>
            <person name="Stielow B."/>
            <person name="Szollosi G."/>
            <person name="Zifcakova L."/>
            <person name="Stursova M."/>
            <person name="Spatafora J.W."/>
            <person name="Tedersoo L."/>
            <person name="Vaario L.-M."/>
            <person name="Yamada A."/>
            <person name="Yan M."/>
            <person name="Wang P."/>
            <person name="Xu J."/>
            <person name="Bruns T."/>
            <person name="Baldrian P."/>
            <person name="Vilgalys R."/>
            <person name="Henrissat B."/>
            <person name="Grigoriev I.V."/>
            <person name="Hibbett D."/>
            <person name="Nagy L.G."/>
            <person name="Martin F.M."/>
        </authorList>
    </citation>
    <scope>NUCLEOTIDE SEQUENCE</scope>
    <source>
        <strain evidence="2">BED1</strain>
    </source>
</reference>
<proteinExistence type="predicted"/>
<dbReference type="Pfam" id="PF20414">
    <property type="entry name" value="DUF6698"/>
    <property type="match status" value="1"/>
</dbReference>
<dbReference type="InterPro" id="IPR046521">
    <property type="entry name" value="DUF6698"/>
</dbReference>
<evidence type="ECO:0000256" key="1">
    <source>
        <dbReference type="SAM" id="MobiDB-lite"/>
    </source>
</evidence>